<evidence type="ECO:0000256" key="7">
    <source>
        <dbReference type="ARBA" id="ARBA00023180"/>
    </source>
</evidence>
<dbReference type="InterPro" id="IPR052192">
    <property type="entry name" value="Insect_Ionotropic_Sensory_Rcpt"/>
</dbReference>
<evidence type="ECO:0000256" key="4">
    <source>
        <dbReference type="ARBA" id="ARBA00022989"/>
    </source>
</evidence>
<dbReference type="Gene3D" id="3.40.190.10">
    <property type="entry name" value="Periplasmic binding protein-like II"/>
    <property type="match status" value="1"/>
</dbReference>
<keyword evidence="10" id="KW-1185">Reference proteome</keyword>
<keyword evidence="7" id="KW-0325">Glycoprotein</keyword>
<comment type="subcellular location">
    <subcellularLocation>
        <location evidence="1">Cell membrane</location>
        <topology evidence="1">Multi-pass membrane protein</topology>
    </subcellularLocation>
</comment>
<evidence type="ECO:0000256" key="2">
    <source>
        <dbReference type="ARBA" id="ARBA00022475"/>
    </source>
</evidence>
<proteinExistence type="predicted"/>
<reference evidence="9" key="2">
    <citation type="submission" date="2023-05" db="EMBL/GenBank/DDBJ databases">
        <authorList>
            <person name="Fouks B."/>
        </authorList>
    </citation>
    <scope>NUCLEOTIDE SEQUENCE</scope>
    <source>
        <strain evidence="9">Stay&amp;Tobe</strain>
        <tissue evidence="9">Testes</tissue>
    </source>
</reference>
<dbReference type="GO" id="GO:0005886">
    <property type="term" value="C:plasma membrane"/>
    <property type="evidence" value="ECO:0007669"/>
    <property type="project" value="UniProtKB-SubCell"/>
</dbReference>
<keyword evidence="6" id="KW-0675">Receptor</keyword>
<comment type="caution">
    <text evidence="9">The sequence shown here is derived from an EMBL/GenBank/DDBJ whole genome shotgun (WGS) entry which is preliminary data.</text>
</comment>
<dbReference type="SUPFAM" id="SSF53850">
    <property type="entry name" value="Periplasmic binding protein-like II"/>
    <property type="match status" value="1"/>
</dbReference>
<evidence type="ECO:0000256" key="3">
    <source>
        <dbReference type="ARBA" id="ARBA00022692"/>
    </source>
</evidence>
<dbReference type="EMBL" id="JASPKZ010006855">
    <property type="protein sequence ID" value="KAJ9586650.1"/>
    <property type="molecule type" value="Genomic_DNA"/>
</dbReference>
<reference evidence="9" key="1">
    <citation type="journal article" date="2023" name="IScience">
        <title>Live-bearing cockroach genome reveals convergent evolutionary mechanisms linked to viviparity in insects and beyond.</title>
        <authorList>
            <person name="Fouks B."/>
            <person name="Harrison M.C."/>
            <person name="Mikhailova A.A."/>
            <person name="Marchal E."/>
            <person name="English S."/>
            <person name="Carruthers M."/>
            <person name="Jennings E.C."/>
            <person name="Chiamaka E.L."/>
            <person name="Frigard R.A."/>
            <person name="Pippel M."/>
            <person name="Attardo G.M."/>
            <person name="Benoit J.B."/>
            <person name="Bornberg-Bauer E."/>
            <person name="Tobe S.S."/>
        </authorList>
    </citation>
    <scope>NUCLEOTIDE SEQUENCE</scope>
    <source>
        <strain evidence="9">Stay&amp;Tobe</strain>
    </source>
</reference>
<keyword evidence="3 8" id="KW-0812">Transmembrane</keyword>
<sequence length="434" mass="50179">MYNPFEFQENNTARGKIHRFKNDKDIWRTYHKKIFKNFHGYPLYISIFSQYPTAIAVNDLTYKGMDGTVLSTLTRYLNITTIFHSPLDSDQYGSVLANGSIVGSLGDVVYGTTNVSLNSRYIKSYDTDDIEFSVPITTDRICFIIPKAKLISKWKNMLICFAPITWLMLLLAYLACSMCFYFLHKVNFPNSTAGDLRVFSTFQVFILSPVNRPPTHMIERFLFALCLFSSLILMNSFQGLLVSNVTSPNYGHDIDTIDELYYSKIPILSKSFQTRSLFINAGHKISNNFVQYKGDPNSITEYLLRTNAAMTERESTIKFLVSKYVSADGTQLLHKVKECTIFYHLAYIFPKGSPYLPRFNYFLKQVIESGLKDKWYWEDVDVKTKLFYRKSKIKQDKNKPFSLSDLQLALYVQFFGLLISFIVFIGEIVKNNFN</sequence>
<evidence type="ECO:0000256" key="8">
    <source>
        <dbReference type="SAM" id="Phobius"/>
    </source>
</evidence>
<dbReference type="Gene3D" id="1.10.287.70">
    <property type="match status" value="1"/>
</dbReference>
<keyword evidence="4 8" id="KW-1133">Transmembrane helix</keyword>
<evidence type="ECO:0000256" key="6">
    <source>
        <dbReference type="ARBA" id="ARBA00023170"/>
    </source>
</evidence>
<name>A0AAD7ZU10_DIPPU</name>
<dbReference type="PANTHER" id="PTHR42643">
    <property type="entry name" value="IONOTROPIC RECEPTOR 20A-RELATED"/>
    <property type="match status" value="1"/>
</dbReference>
<feature type="transmembrane region" description="Helical" evidence="8">
    <location>
        <begin position="157"/>
        <end position="183"/>
    </location>
</feature>
<feature type="transmembrane region" description="Helical" evidence="8">
    <location>
        <begin position="408"/>
        <end position="429"/>
    </location>
</feature>
<evidence type="ECO:0000313" key="9">
    <source>
        <dbReference type="EMBL" id="KAJ9586650.1"/>
    </source>
</evidence>
<dbReference type="AlphaFoldDB" id="A0AAD7ZU10"/>
<dbReference type="Proteomes" id="UP001233999">
    <property type="component" value="Unassembled WGS sequence"/>
</dbReference>
<gene>
    <name evidence="9" type="ORF">L9F63_019752</name>
</gene>
<evidence type="ECO:0000256" key="1">
    <source>
        <dbReference type="ARBA" id="ARBA00004651"/>
    </source>
</evidence>
<evidence type="ECO:0008006" key="11">
    <source>
        <dbReference type="Google" id="ProtNLM"/>
    </source>
</evidence>
<evidence type="ECO:0000256" key="5">
    <source>
        <dbReference type="ARBA" id="ARBA00023136"/>
    </source>
</evidence>
<protein>
    <recommendedName>
        <fullName evidence="11">Ionotropic receptor</fullName>
    </recommendedName>
</protein>
<feature type="transmembrane region" description="Helical" evidence="8">
    <location>
        <begin position="221"/>
        <end position="242"/>
    </location>
</feature>
<dbReference type="PANTHER" id="PTHR42643:SF38">
    <property type="entry name" value="IONOTROPIC RECEPTOR 100A"/>
    <property type="match status" value="1"/>
</dbReference>
<accession>A0AAD7ZU10</accession>
<keyword evidence="5 8" id="KW-0472">Membrane</keyword>
<organism evidence="9 10">
    <name type="scientific">Diploptera punctata</name>
    <name type="common">Pacific beetle cockroach</name>
    <dbReference type="NCBI Taxonomy" id="6984"/>
    <lineage>
        <taxon>Eukaryota</taxon>
        <taxon>Metazoa</taxon>
        <taxon>Ecdysozoa</taxon>
        <taxon>Arthropoda</taxon>
        <taxon>Hexapoda</taxon>
        <taxon>Insecta</taxon>
        <taxon>Pterygota</taxon>
        <taxon>Neoptera</taxon>
        <taxon>Polyneoptera</taxon>
        <taxon>Dictyoptera</taxon>
        <taxon>Blattodea</taxon>
        <taxon>Blaberoidea</taxon>
        <taxon>Blaberidae</taxon>
        <taxon>Diplopterinae</taxon>
        <taxon>Diploptera</taxon>
    </lineage>
</organism>
<keyword evidence="2" id="KW-1003">Cell membrane</keyword>
<evidence type="ECO:0000313" key="10">
    <source>
        <dbReference type="Proteomes" id="UP001233999"/>
    </source>
</evidence>